<gene>
    <name evidence="2" type="ORF">GCM10017596_06240</name>
</gene>
<dbReference type="AlphaFoldDB" id="A0A9W6M8A9"/>
<protein>
    <recommendedName>
        <fullName evidence="1">FAD-binding domain-containing protein</fullName>
    </recommendedName>
</protein>
<evidence type="ECO:0000313" key="3">
    <source>
        <dbReference type="Proteomes" id="UP001142325"/>
    </source>
</evidence>
<dbReference type="PANTHER" id="PTHR46865">
    <property type="entry name" value="OXIDOREDUCTASE-RELATED"/>
    <property type="match status" value="1"/>
</dbReference>
<dbReference type="Pfam" id="PF01494">
    <property type="entry name" value="FAD_binding_3"/>
    <property type="match status" value="1"/>
</dbReference>
<dbReference type="SUPFAM" id="SSF51905">
    <property type="entry name" value="FAD/NAD(P)-binding domain"/>
    <property type="match status" value="1"/>
</dbReference>
<dbReference type="PRINTS" id="PR00420">
    <property type="entry name" value="RNGMNOXGNASE"/>
</dbReference>
<name>A0A9W6M8A9_9MICO</name>
<dbReference type="InterPro" id="IPR051704">
    <property type="entry name" value="FAD_aromatic-hydroxylase"/>
</dbReference>
<dbReference type="GO" id="GO:0071949">
    <property type="term" value="F:FAD binding"/>
    <property type="evidence" value="ECO:0007669"/>
    <property type="project" value="InterPro"/>
</dbReference>
<dbReference type="InterPro" id="IPR002938">
    <property type="entry name" value="FAD-bd"/>
</dbReference>
<evidence type="ECO:0000313" key="2">
    <source>
        <dbReference type="EMBL" id="GLK00909.1"/>
    </source>
</evidence>
<dbReference type="Proteomes" id="UP001142325">
    <property type="component" value="Unassembled WGS sequence"/>
</dbReference>
<proteinExistence type="predicted"/>
<accession>A0A9W6M8A9</accession>
<reference evidence="2" key="2">
    <citation type="submission" date="2023-01" db="EMBL/GenBank/DDBJ databases">
        <authorList>
            <person name="Sun Q."/>
            <person name="Evtushenko L."/>
        </authorList>
    </citation>
    <scope>NUCLEOTIDE SEQUENCE</scope>
    <source>
        <strain evidence="2">VKM Ac-1958</strain>
    </source>
</reference>
<comment type="caution">
    <text evidence="2">The sequence shown here is derived from an EMBL/GenBank/DDBJ whole genome shotgun (WGS) entry which is preliminary data.</text>
</comment>
<sequence length="410" mass="44425">MLTATPLSVQIDAQHDDRLRVLIAGAGIAGLTLAALLRRQGLHPVLIERMPQMAHPGYMLALMPMVDAAFDEIGCHDDYVARSTPIATYAARSHRGRLMRSDDFSALLAMHGEYRGIDRGALLEVLTSDGCPVAFGTTIEAVAQMGNTTDVRFATDESPTEASFDLVVVAEGLNSRTRELLDTGEVSRVDTGWGGWVSWVDPAGVTDLGEEVWGDGFFLGAYPVRGRLGVFLGGSNHDTAVGLPEFAERVRAAAPEMGERLRAVLDGVVASPDPYYWALTDVRAERWVTPGAVLLGDAAAGFLPTAGIGAGMAIESAWTLGRMLRDTDRSTLQPVLEEWERVQKPRVESAQDNSRMLARLMFRRGRLIAWMRETITRMLTVRAVLGPIARLVAAQPDPDAAAQRARVPAP</sequence>
<reference evidence="2" key="1">
    <citation type="journal article" date="2014" name="Int. J. Syst. Evol. Microbiol.">
        <title>Complete genome sequence of Corynebacterium casei LMG S-19264T (=DSM 44701T), isolated from a smear-ripened cheese.</title>
        <authorList>
            <consortium name="US DOE Joint Genome Institute (JGI-PGF)"/>
            <person name="Walter F."/>
            <person name="Albersmeier A."/>
            <person name="Kalinowski J."/>
            <person name="Ruckert C."/>
        </authorList>
    </citation>
    <scope>NUCLEOTIDE SEQUENCE</scope>
    <source>
        <strain evidence="2">VKM Ac-1958</strain>
    </source>
</reference>
<evidence type="ECO:0000259" key="1">
    <source>
        <dbReference type="Pfam" id="PF01494"/>
    </source>
</evidence>
<dbReference type="InterPro" id="IPR036188">
    <property type="entry name" value="FAD/NAD-bd_sf"/>
</dbReference>
<organism evidence="2 3">
    <name type="scientific">Microbacterium keratanolyticum</name>
    <dbReference type="NCBI Taxonomy" id="67574"/>
    <lineage>
        <taxon>Bacteria</taxon>
        <taxon>Bacillati</taxon>
        <taxon>Actinomycetota</taxon>
        <taxon>Actinomycetes</taxon>
        <taxon>Micrococcales</taxon>
        <taxon>Microbacteriaceae</taxon>
        <taxon>Microbacterium</taxon>
    </lineage>
</organism>
<dbReference type="RefSeq" id="WP_204938586.1">
    <property type="nucleotide sequence ID" value="NZ_BAAAUM010000001.1"/>
</dbReference>
<keyword evidence="3" id="KW-1185">Reference proteome</keyword>
<dbReference type="Gene3D" id="3.50.50.60">
    <property type="entry name" value="FAD/NAD(P)-binding domain"/>
    <property type="match status" value="1"/>
</dbReference>
<feature type="domain" description="FAD-binding" evidence="1">
    <location>
        <begin position="19"/>
        <end position="348"/>
    </location>
</feature>
<dbReference type="EMBL" id="BSET01000001">
    <property type="protein sequence ID" value="GLK00909.1"/>
    <property type="molecule type" value="Genomic_DNA"/>
</dbReference>